<dbReference type="SUPFAM" id="SSF53335">
    <property type="entry name" value="S-adenosyl-L-methionine-dependent methyltransferases"/>
    <property type="match status" value="1"/>
</dbReference>
<evidence type="ECO:0000313" key="6">
    <source>
        <dbReference type="Proteomes" id="UP000249915"/>
    </source>
</evidence>
<dbReference type="Gene3D" id="3.90.120.10">
    <property type="entry name" value="DNA Methylase, subunit A, domain 2"/>
    <property type="match status" value="1"/>
</dbReference>
<accession>A0A2V4ABQ4</accession>
<keyword evidence="1" id="KW-0489">Methyltransferase</keyword>
<dbReference type="AlphaFoldDB" id="A0A2V4ABQ4"/>
<evidence type="ECO:0000256" key="3">
    <source>
        <dbReference type="ARBA" id="ARBA00022747"/>
    </source>
</evidence>
<evidence type="ECO:0000256" key="2">
    <source>
        <dbReference type="ARBA" id="ARBA00022679"/>
    </source>
</evidence>
<reference evidence="5 6" key="1">
    <citation type="submission" date="2016-07" db="EMBL/GenBank/DDBJ databases">
        <title>Draft genome sequence of Prauserella muralis DSM 45305, isolated from a mould-covered wall in an indoor environment.</title>
        <authorList>
            <person name="Ruckert C."/>
            <person name="Albersmeier A."/>
            <person name="Jiang C.-L."/>
            <person name="Jiang Y."/>
            <person name="Kalinowski J."/>
            <person name="Schneider O."/>
            <person name="Winkler A."/>
            <person name="Zotchev S.B."/>
        </authorList>
    </citation>
    <scope>NUCLEOTIDE SEQUENCE [LARGE SCALE GENOMIC DNA]</scope>
    <source>
        <strain evidence="5 6">DSM 45305</strain>
        <plasmid evidence="6">ppmurdsm45305</plasmid>
    </source>
</reference>
<dbReference type="Pfam" id="PF00145">
    <property type="entry name" value="DNA_methylase"/>
    <property type="match status" value="1"/>
</dbReference>
<protein>
    <submittedName>
        <fullName evidence="5">Uncharacterized protein</fullName>
    </submittedName>
</protein>
<keyword evidence="6" id="KW-1185">Reference proteome</keyword>
<dbReference type="InterPro" id="IPR001525">
    <property type="entry name" value="C5_MeTfrase"/>
</dbReference>
<keyword evidence="2" id="KW-0808">Transferase</keyword>
<name>A0A2V4ABQ4_9PSEU</name>
<dbReference type="GO" id="GO:0032259">
    <property type="term" value="P:methylation"/>
    <property type="evidence" value="ECO:0007669"/>
    <property type="project" value="UniProtKB-KW"/>
</dbReference>
<comment type="caution">
    <text evidence="5">The sequence shown here is derived from an EMBL/GenBank/DDBJ whole genome shotgun (WGS) entry which is preliminary data.</text>
</comment>
<evidence type="ECO:0000256" key="4">
    <source>
        <dbReference type="SAM" id="MobiDB-lite"/>
    </source>
</evidence>
<dbReference type="Proteomes" id="UP000249915">
    <property type="component" value="Plasmid pPmurDSM45305"/>
</dbReference>
<dbReference type="InterPro" id="IPR029063">
    <property type="entry name" value="SAM-dependent_MTases_sf"/>
</dbReference>
<geneLocation type="plasmid" evidence="6">
    <name>ppmurdsm45305</name>
</geneLocation>
<sequence length="149" mass="15927">MAANGNHHGLLMRNNTGGAEMSTPVTEPARTITTTGHQSLVWHPDYLLAYDTGTVRPLSQPLPTQTTVEGDALLQGAIEVEDCYFRMLSPAEIKLAMAFRDDFVLLGSKREQVKLAGNAVTPPAARDLIAAVVEAITGETPRPAYALAA</sequence>
<keyword evidence="5" id="KW-0614">Plasmid</keyword>
<evidence type="ECO:0000313" key="5">
    <source>
        <dbReference type="EMBL" id="PXY16538.1"/>
    </source>
</evidence>
<gene>
    <name evidence="5" type="ORF">BAY60_35645</name>
</gene>
<dbReference type="RefSeq" id="WP_170160284.1">
    <property type="nucleotide sequence ID" value="NZ_CM009984.1"/>
</dbReference>
<feature type="region of interest" description="Disordered" evidence="4">
    <location>
        <begin position="1"/>
        <end position="25"/>
    </location>
</feature>
<dbReference type="EMBL" id="MASW01000024">
    <property type="protein sequence ID" value="PXY16538.1"/>
    <property type="molecule type" value="Genomic_DNA"/>
</dbReference>
<proteinExistence type="predicted"/>
<evidence type="ECO:0000256" key="1">
    <source>
        <dbReference type="ARBA" id="ARBA00022603"/>
    </source>
</evidence>
<organism evidence="5 6">
    <name type="scientific">Prauserella muralis</name>
    <dbReference type="NCBI Taxonomy" id="588067"/>
    <lineage>
        <taxon>Bacteria</taxon>
        <taxon>Bacillati</taxon>
        <taxon>Actinomycetota</taxon>
        <taxon>Actinomycetes</taxon>
        <taxon>Pseudonocardiales</taxon>
        <taxon>Pseudonocardiaceae</taxon>
        <taxon>Prauserella</taxon>
    </lineage>
</organism>
<keyword evidence="3" id="KW-0680">Restriction system</keyword>
<dbReference type="GO" id="GO:0008168">
    <property type="term" value="F:methyltransferase activity"/>
    <property type="evidence" value="ECO:0007669"/>
    <property type="project" value="UniProtKB-KW"/>
</dbReference>
<dbReference type="GO" id="GO:0009307">
    <property type="term" value="P:DNA restriction-modification system"/>
    <property type="evidence" value="ECO:0007669"/>
    <property type="project" value="UniProtKB-KW"/>
</dbReference>